<evidence type="ECO:0000256" key="7">
    <source>
        <dbReference type="SAM" id="MobiDB-lite"/>
    </source>
</evidence>
<evidence type="ECO:0000256" key="1">
    <source>
        <dbReference type="ARBA" id="ARBA00004127"/>
    </source>
</evidence>
<keyword evidence="2" id="KW-0813">Transport</keyword>
<keyword evidence="10" id="KW-1185">Reference proteome</keyword>
<dbReference type="GO" id="GO:0005789">
    <property type="term" value="C:endoplasmic reticulum membrane"/>
    <property type="evidence" value="ECO:0007669"/>
    <property type="project" value="TreeGrafter"/>
</dbReference>
<evidence type="ECO:0000313" key="10">
    <source>
        <dbReference type="Proteomes" id="UP000016931"/>
    </source>
</evidence>
<feature type="compositionally biased region" description="Basic and acidic residues" evidence="7">
    <location>
        <begin position="376"/>
        <end position="385"/>
    </location>
</feature>
<dbReference type="GO" id="GO:0005464">
    <property type="term" value="F:UDP-xylose transmembrane transporter activity"/>
    <property type="evidence" value="ECO:0007669"/>
    <property type="project" value="TreeGrafter"/>
</dbReference>
<protein>
    <submittedName>
        <fullName evidence="9">UAA transporter</fullName>
    </submittedName>
</protein>
<feature type="transmembrane region" description="Helical" evidence="8">
    <location>
        <begin position="173"/>
        <end position="193"/>
    </location>
</feature>
<dbReference type="PANTHER" id="PTHR10778">
    <property type="entry name" value="SOLUTE CARRIER FAMILY 35 MEMBER B"/>
    <property type="match status" value="1"/>
</dbReference>
<reference evidence="9 10" key="1">
    <citation type="journal article" date="2012" name="PLoS Pathog.">
        <title>Diverse lifestyles and strategies of plant pathogenesis encoded in the genomes of eighteen Dothideomycetes fungi.</title>
        <authorList>
            <person name="Ohm R.A."/>
            <person name="Feau N."/>
            <person name="Henrissat B."/>
            <person name="Schoch C.L."/>
            <person name="Horwitz B.A."/>
            <person name="Barry K.W."/>
            <person name="Condon B.J."/>
            <person name="Copeland A.C."/>
            <person name="Dhillon B."/>
            <person name="Glaser F."/>
            <person name="Hesse C.N."/>
            <person name="Kosti I."/>
            <person name="LaButti K."/>
            <person name="Lindquist E.A."/>
            <person name="Lucas S."/>
            <person name="Salamov A.A."/>
            <person name="Bradshaw R.E."/>
            <person name="Ciuffetti L."/>
            <person name="Hamelin R.C."/>
            <person name="Kema G.H.J."/>
            <person name="Lawrence C."/>
            <person name="Scott J.A."/>
            <person name="Spatafora J.W."/>
            <person name="Turgeon B.G."/>
            <person name="de Wit P.J.G.M."/>
            <person name="Zhong S."/>
            <person name="Goodwin S.B."/>
            <person name="Grigoriev I.V."/>
        </authorList>
    </citation>
    <scope>NUCLEOTIDE SEQUENCE [LARGE SCALE GENOMIC DNA]</scope>
    <source>
        <strain evidence="9 10">SO2202</strain>
    </source>
</reference>
<sequence length="385" mass="42279">MIPGIEPVTTTALIFGGCCTNVFTLETIVKVEPGSGLIITFLQFLFVTFFAYPSQFSSSSSSSSSGAESSLLLQRPKVPMRRWAFIAFMFFGINMLNNWAFAYNISVPVHIILRSFGSVTTMIAGFVRGKRYSLLQVLSVVLLTVGVLISAWADSQRKGKKMSYESHTSSSDYTEGLAILLLAQFLSAYMGAYTEDTYARFGASWTENLFYSHVLSLPFFLPLSGTLRNQYHRLANTPYLDVQRSGLHNFVQQNQGTSIGDLMGHILSYAARTPQGIFYLVINAFTQLICISGVNLLSSKSSAVTVTIVLNIRKLVSFILSTLIFGHSLNPLMIFGSTLVFGSGALYGWETSWRIPQQKARAQARVDGSGSGGAGNDEKKKLKKT</sequence>
<dbReference type="InterPro" id="IPR037185">
    <property type="entry name" value="EmrE-like"/>
</dbReference>
<feature type="transmembrane region" description="Helical" evidence="8">
    <location>
        <begin position="107"/>
        <end position="127"/>
    </location>
</feature>
<keyword evidence="3" id="KW-0762">Sugar transport</keyword>
<feature type="transmembrane region" description="Helical" evidence="8">
    <location>
        <begin position="34"/>
        <end position="52"/>
    </location>
</feature>
<dbReference type="Proteomes" id="UP000016931">
    <property type="component" value="Unassembled WGS sequence"/>
</dbReference>
<dbReference type="GeneID" id="27906503"/>
<evidence type="ECO:0000256" key="5">
    <source>
        <dbReference type="ARBA" id="ARBA00022989"/>
    </source>
</evidence>
<keyword evidence="5 8" id="KW-1133">Transmembrane helix</keyword>
<feature type="transmembrane region" description="Helical" evidence="8">
    <location>
        <begin position="134"/>
        <end position="153"/>
    </location>
</feature>
<accession>N1QL36</accession>
<dbReference type="SUPFAM" id="SSF103481">
    <property type="entry name" value="Multidrug resistance efflux transporter EmrE"/>
    <property type="match status" value="1"/>
</dbReference>
<keyword evidence="4 8" id="KW-0812">Transmembrane</keyword>
<name>N1QL36_SPHMS</name>
<dbReference type="RefSeq" id="XP_016764449.1">
    <property type="nucleotide sequence ID" value="XM_016909366.1"/>
</dbReference>
<dbReference type="EMBL" id="KB456260">
    <property type="protein sequence ID" value="EMF16328.1"/>
    <property type="molecule type" value="Genomic_DNA"/>
</dbReference>
<feature type="transmembrane region" description="Helical" evidence="8">
    <location>
        <begin position="205"/>
        <end position="223"/>
    </location>
</feature>
<keyword evidence="6 8" id="KW-0472">Membrane</keyword>
<evidence type="ECO:0000256" key="3">
    <source>
        <dbReference type="ARBA" id="ARBA00022597"/>
    </source>
</evidence>
<dbReference type="OMA" id="NPFTGWH"/>
<feature type="region of interest" description="Disordered" evidence="7">
    <location>
        <begin position="360"/>
        <end position="385"/>
    </location>
</feature>
<feature type="transmembrane region" description="Helical" evidence="8">
    <location>
        <begin position="83"/>
        <end position="101"/>
    </location>
</feature>
<feature type="transmembrane region" description="Helical" evidence="8">
    <location>
        <begin position="277"/>
        <end position="297"/>
    </location>
</feature>
<dbReference type="HOGENOM" id="CLU_033007_1_1_1"/>
<dbReference type="GO" id="GO:0000139">
    <property type="term" value="C:Golgi membrane"/>
    <property type="evidence" value="ECO:0007669"/>
    <property type="project" value="TreeGrafter"/>
</dbReference>
<dbReference type="STRING" id="692275.N1QL36"/>
<comment type="subcellular location">
    <subcellularLocation>
        <location evidence="1">Endomembrane system</location>
        <topology evidence="1">Multi-pass membrane protein</topology>
    </subcellularLocation>
</comment>
<dbReference type="AlphaFoldDB" id="N1QL36"/>
<feature type="transmembrane region" description="Helical" evidence="8">
    <location>
        <begin position="332"/>
        <end position="349"/>
    </location>
</feature>
<dbReference type="eggNOG" id="KOG1583">
    <property type="taxonomic scope" value="Eukaryota"/>
</dbReference>
<evidence type="ECO:0000256" key="4">
    <source>
        <dbReference type="ARBA" id="ARBA00022692"/>
    </source>
</evidence>
<dbReference type="InterPro" id="IPR013657">
    <property type="entry name" value="SCL35B1-4/HUT1"/>
</dbReference>
<dbReference type="GO" id="GO:0005462">
    <property type="term" value="F:UDP-N-acetylglucosamine transmembrane transporter activity"/>
    <property type="evidence" value="ECO:0007669"/>
    <property type="project" value="TreeGrafter"/>
</dbReference>
<organism evidence="9 10">
    <name type="scientific">Sphaerulina musiva (strain SO2202)</name>
    <name type="common">Poplar stem canker fungus</name>
    <name type="synonym">Septoria musiva</name>
    <dbReference type="NCBI Taxonomy" id="692275"/>
    <lineage>
        <taxon>Eukaryota</taxon>
        <taxon>Fungi</taxon>
        <taxon>Dikarya</taxon>
        <taxon>Ascomycota</taxon>
        <taxon>Pezizomycotina</taxon>
        <taxon>Dothideomycetes</taxon>
        <taxon>Dothideomycetidae</taxon>
        <taxon>Mycosphaerellales</taxon>
        <taxon>Mycosphaerellaceae</taxon>
        <taxon>Sphaerulina</taxon>
    </lineage>
</organism>
<proteinExistence type="predicted"/>
<evidence type="ECO:0000256" key="8">
    <source>
        <dbReference type="SAM" id="Phobius"/>
    </source>
</evidence>
<feature type="transmembrane region" description="Helical" evidence="8">
    <location>
        <begin position="304"/>
        <end position="326"/>
    </location>
</feature>
<dbReference type="Pfam" id="PF08449">
    <property type="entry name" value="UAA"/>
    <property type="match status" value="1"/>
</dbReference>
<evidence type="ECO:0000256" key="2">
    <source>
        <dbReference type="ARBA" id="ARBA00022448"/>
    </source>
</evidence>
<evidence type="ECO:0000313" key="9">
    <source>
        <dbReference type="EMBL" id="EMF16328.1"/>
    </source>
</evidence>
<dbReference type="PANTHER" id="PTHR10778:SF4">
    <property type="entry name" value="NUCLEOTIDE SUGAR TRANSPORTER SLC35B4"/>
    <property type="match status" value="1"/>
</dbReference>
<evidence type="ECO:0000256" key="6">
    <source>
        <dbReference type="ARBA" id="ARBA00023136"/>
    </source>
</evidence>
<dbReference type="OrthoDB" id="999962at2759"/>
<gene>
    <name evidence="9" type="ORF">SEPMUDRAFT_55550</name>
</gene>